<evidence type="ECO:0008006" key="4">
    <source>
        <dbReference type="Google" id="ProtNLM"/>
    </source>
</evidence>
<name>A0AAD4LJ56_9AGAM</name>
<reference evidence="2" key="1">
    <citation type="submission" date="2022-01" db="EMBL/GenBank/DDBJ databases">
        <title>Comparative genomics reveals a dynamic genome evolution in the ectomycorrhizal milk-cap (Lactarius) mushrooms.</title>
        <authorList>
            <consortium name="DOE Joint Genome Institute"/>
            <person name="Lebreton A."/>
            <person name="Tang N."/>
            <person name="Kuo A."/>
            <person name="LaButti K."/>
            <person name="Drula E."/>
            <person name="Barry K."/>
            <person name="Clum A."/>
            <person name="Lipzen A."/>
            <person name="Mousain D."/>
            <person name="Ng V."/>
            <person name="Wang R."/>
            <person name="Wang X."/>
            <person name="Dai Y."/>
            <person name="Henrissat B."/>
            <person name="Grigoriev I.V."/>
            <person name="Guerin-Laguette A."/>
            <person name="Yu F."/>
            <person name="Martin F.M."/>
        </authorList>
    </citation>
    <scope>NUCLEOTIDE SEQUENCE</scope>
    <source>
        <strain evidence="2">QP</strain>
    </source>
</reference>
<feature type="chain" id="PRO_5041901484" description="Secreted protein" evidence="1">
    <location>
        <begin position="19"/>
        <end position="120"/>
    </location>
</feature>
<evidence type="ECO:0000313" key="3">
    <source>
        <dbReference type="Proteomes" id="UP001201163"/>
    </source>
</evidence>
<keyword evidence="1" id="KW-0732">Signal</keyword>
<feature type="signal peptide" evidence="1">
    <location>
        <begin position="1"/>
        <end position="18"/>
    </location>
</feature>
<sequence>MLLMFQILSFARVPALRALTIHPVFERLSHEEGLATIHVPRRALFGRADRRQFRNSAFKRKRATSTHPAGCLQHKCATTYLEGRTEGRAPRRYVSIAFSGSSNSTDRSAVLMATCGTSSP</sequence>
<dbReference type="EMBL" id="JAKELL010000014">
    <property type="protein sequence ID" value="KAH8994557.1"/>
    <property type="molecule type" value="Genomic_DNA"/>
</dbReference>
<dbReference type="AlphaFoldDB" id="A0AAD4LJ56"/>
<gene>
    <name evidence="2" type="ORF">EDB92DRAFT_1849866</name>
</gene>
<keyword evidence="3" id="KW-1185">Reference proteome</keyword>
<dbReference type="Proteomes" id="UP001201163">
    <property type="component" value="Unassembled WGS sequence"/>
</dbReference>
<evidence type="ECO:0000256" key="1">
    <source>
        <dbReference type="SAM" id="SignalP"/>
    </source>
</evidence>
<proteinExistence type="predicted"/>
<protein>
    <recommendedName>
        <fullName evidence="4">Secreted protein</fullName>
    </recommendedName>
</protein>
<organism evidence="2 3">
    <name type="scientific">Lactarius akahatsu</name>
    <dbReference type="NCBI Taxonomy" id="416441"/>
    <lineage>
        <taxon>Eukaryota</taxon>
        <taxon>Fungi</taxon>
        <taxon>Dikarya</taxon>
        <taxon>Basidiomycota</taxon>
        <taxon>Agaricomycotina</taxon>
        <taxon>Agaricomycetes</taxon>
        <taxon>Russulales</taxon>
        <taxon>Russulaceae</taxon>
        <taxon>Lactarius</taxon>
    </lineage>
</organism>
<accession>A0AAD4LJ56</accession>
<evidence type="ECO:0000313" key="2">
    <source>
        <dbReference type="EMBL" id="KAH8994557.1"/>
    </source>
</evidence>
<comment type="caution">
    <text evidence="2">The sequence shown here is derived from an EMBL/GenBank/DDBJ whole genome shotgun (WGS) entry which is preliminary data.</text>
</comment>